<accession>A0ABS5JYQ1</accession>
<dbReference type="InterPro" id="IPR036869">
    <property type="entry name" value="J_dom_sf"/>
</dbReference>
<comment type="caution">
    <text evidence="4">The sequence shown here is derived from an EMBL/GenBank/DDBJ whole genome shotgun (WGS) entry which is preliminary data.</text>
</comment>
<dbReference type="EMBL" id="JAGUCO010000018">
    <property type="protein sequence ID" value="MBS2100037.1"/>
    <property type="molecule type" value="Genomic_DNA"/>
</dbReference>
<dbReference type="Gene3D" id="1.10.287.110">
    <property type="entry name" value="DnaJ domain"/>
    <property type="match status" value="1"/>
</dbReference>
<gene>
    <name evidence="4" type="ORF">KEM10_17250</name>
</gene>
<name>A0ABS5JYQ1_9BACT</name>
<keyword evidence="2" id="KW-1133">Transmembrane helix</keyword>
<dbReference type="Pfam" id="PF00226">
    <property type="entry name" value="DnaJ"/>
    <property type="match status" value="1"/>
</dbReference>
<dbReference type="InterPro" id="IPR051948">
    <property type="entry name" value="Hsp70_co-chaperone_J-domain"/>
</dbReference>
<dbReference type="PRINTS" id="PR00625">
    <property type="entry name" value="JDOMAIN"/>
</dbReference>
<dbReference type="InterPro" id="IPR007791">
    <property type="entry name" value="DjlA_N"/>
</dbReference>
<protein>
    <submittedName>
        <fullName evidence="4">TerB family tellurite resistance protein</fullName>
    </submittedName>
</protein>
<dbReference type="PANTHER" id="PTHR44360:SF1">
    <property type="entry name" value="DNAJ HOMOLOG SUBFAMILY B MEMBER 9"/>
    <property type="match status" value="1"/>
</dbReference>
<keyword evidence="2" id="KW-0472">Membrane</keyword>
<sequence>MGFWGSLLGAGLGWWTLGPIGAIMGLVFGHMTEEQSGFLNQEKDRNSQSRNGFLASLLILVAAVMKADGKVVKAELEFVKRSLVLTFGEKQTADALLLLRDILKQDIPVRDVVHQIRVNVPYDSRLQLLHLLYGIAKADGHFSEEEKHLIVSIAQGLGISTSDFESIKGTFGTDLKSSYKVLEIEEAASDDEVKKAYRKMAVRFHPDKVAHLGDDIKKTAEEKFKSVNEAYNKIRKERNMK</sequence>
<dbReference type="SMART" id="SM00271">
    <property type="entry name" value="DnaJ"/>
    <property type="match status" value="1"/>
</dbReference>
<keyword evidence="2" id="KW-0812">Transmembrane</keyword>
<reference evidence="4 5" key="1">
    <citation type="journal article" date="2015" name="Int. J. Syst. Evol. Microbiol.">
        <title>Carboxylicivirga linearis sp. nov., isolated from a sea cucumber culture pond.</title>
        <authorList>
            <person name="Wang F.Q."/>
            <person name="Zhou Y.X."/>
            <person name="Lin X.Z."/>
            <person name="Chen G.J."/>
            <person name="Du Z.J."/>
        </authorList>
    </citation>
    <scope>NUCLEOTIDE SEQUENCE [LARGE SCALE GENOMIC DNA]</scope>
    <source>
        <strain evidence="4 5">FB218</strain>
    </source>
</reference>
<keyword evidence="5" id="KW-1185">Reference proteome</keyword>
<dbReference type="InterPro" id="IPR029024">
    <property type="entry name" value="TerB-like"/>
</dbReference>
<evidence type="ECO:0000313" key="4">
    <source>
        <dbReference type="EMBL" id="MBS2100037.1"/>
    </source>
</evidence>
<feature type="domain" description="J" evidence="3">
    <location>
        <begin position="177"/>
        <end position="241"/>
    </location>
</feature>
<dbReference type="CDD" id="cd06257">
    <property type="entry name" value="DnaJ"/>
    <property type="match status" value="1"/>
</dbReference>
<dbReference type="PROSITE" id="PS50076">
    <property type="entry name" value="DNAJ_2"/>
    <property type="match status" value="1"/>
</dbReference>
<dbReference type="Gene3D" id="1.10.3680.10">
    <property type="entry name" value="TerB-like"/>
    <property type="match status" value="1"/>
</dbReference>
<evidence type="ECO:0000256" key="2">
    <source>
        <dbReference type="SAM" id="Phobius"/>
    </source>
</evidence>
<keyword evidence="1" id="KW-0143">Chaperone</keyword>
<dbReference type="InterPro" id="IPR001623">
    <property type="entry name" value="DnaJ_domain"/>
</dbReference>
<dbReference type="Pfam" id="PF05099">
    <property type="entry name" value="TerB"/>
    <property type="match status" value="1"/>
</dbReference>
<evidence type="ECO:0000256" key="1">
    <source>
        <dbReference type="ARBA" id="ARBA00023186"/>
    </source>
</evidence>
<dbReference type="PANTHER" id="PTHR44360">
    <property type="entry name" value="DNAJ HOMOLOG SUBFAMILY B MEMBER 9"/>
    <property type="match status" value="1"/>
</dbReference>
<dbReference type="SUPFAM" id="SSF46565">
    <property type="entry name" value="Chaperone J-domain"/>
    <property type="match status" value="1"/>
</dbReference>
<feature type="transmembrane region" description="Helical" evidence="2">
    <location>
        <begin position="12"/>
        <end position="31"/>
    </location>
</feature>
<dbReference type="Proteomes" id="UP000708576">
    <property type="component" value="Unassembled WGS sequence"/>
</dbReference>
<dbReference type="SUPFAM" id="SSF158682">
    <property type="entry name" value="TerB-like"/>
    <property type="match status" value="1"/>
</dbReference>
<evidence type="ECO:0000313" key="5">
    <source>
        <dbReference type="Proteomes" id="UP000708576"/>
    </source>
</evidence>
<evidence type="ECO:0000259" key="3">
    <source>
        <dbReference type="PROSITE" id="PS50076"/>
    </source>
</evidence>
<organism evidence="4 5">
    <name type="scientific">Carboxylicivirga linearis</name>
    <dbReference type="NCBI Taxonomy" id="1628157"/>
    <lineage>
        <taxon>Bacteria</taxon>
        <taxon>Pseudomonadati</taxon>
        <taxon>Bacteroidota</taxon>
        <taxon>Bacteroidia</taxon>
        <taxon>Marinilabiliales</taxon>
        <taxon>Marinilabiliaceae</taxon>
        <taxon>Carboxylicivirga</taxon>
    </lineage>
</organism>
<proteinExistence type="predicted"/>
<dbReference type="RefSeq" id="WP_212217280.1">
    <property type="nucleotide sequence ID" value="NZ_JAGUCO010000018.1"/>
</dbReference>